<dbReference type="AlphaFoldDB" id="A0A7M1XLJ7"/>
<sequence length="113" mass="13652">MLNDCYTRSWYEARLRSILHQVPIPFKWLEDNSLYIYQPRFLSPKVYMFILRPDSIKKETTLDFYFFVIYHKTMRSSYLLVSDEFSSLSECASQGGYYAKMFPLYGRLNRIKL</sequence>
<evidence type="ECO:0000313" key="2">
    <source>
        <dbReference type="Proteomes" id="UP000593591"/>
    </source>
</evidence>
<gene>
    <name evidence="1" type="ORF">DYE49_04470</name>
</gene>
<accession>A0A7M1XLJ7</accession>
<organism evidence="1 2">
    <name type="scientific">Treponema rectale</name>
    <dbReference type="NCBI Taxonomy" id="744512"/>
    <lineage>
        <taxon>Bacteria</taxon>
        <taxon>Pseudomonadati</taxon>
        <taxon>Spirochaetota</taxon>
        <taxon>Spirochaetia</taxon>
        <taxon>Spirochaetales</taxon>
        <taxon>Treponemataceae</taxon>
        <taxon>Treponema</taxon>
    </lineage>
</organism>
<dbReference type="KEGG" id="trc:DYE49_04470"/>
<reference evidence="1 2" key="1">
    <citation type="submission" date="2018-08" db="EMBL/GenBank/DDBJ databases">
        <title>The first complete genome of Treponema rectale (CHPAT), a commensal spirochete of the bovine rectum.</title>
        <authorList>
            <person name="Staton G.J."/>
            <person name="Clegg S.R."/>
            <person name="Carter S.D."/>
            <person name="Radford A.D."/>
            <person name="Darby A."/>
            <person name="Hall N."/>
            <person name="Birtles R.J."/>
            <person name="Evans N.J."/>
        </authorList>
    </citation>
    <scope>NUCLEOTIDE SEQUENCE [LARGE SCALE GENOMIC DNA]</scope>
    <source>
        <strain evidence="1 2">CHPA</strain>
    </source>
</reference>
<evidence type="ECO:0000313" key="1">
    <source>
        <dbReference type="EMBL" id="QOS39758.1"/>
    </source>
</evidence>
<proteinExistence type="predicted"/>
<protein>
    <submittedName>
        <fullName evidence="1">Uncharacterized protein</fullName>
    </submittedName>
</protein>
<dbReference type="EMBL" id="CP031517">
    <property type="protein sequence ID" value="QOS39758.1"/>
    <property type="molecule type" value="Genomic_DNA"/>
</dbReference>
<name>A0A7M1XLJ7_9SPIR</name>
<dbReference type="Proteomes" id="UP000593591">
    <property type="component" value="Chromosome"/>
</dbReference>